<proteinExistence type="predicted"/>
<dbReference type="AlphaFoldDB" id="A0A8T8I2E3"/>
<accession>A0A8T8I2E3</accession>
<dbReference type="Gene3D" id="1.25.40.10">
    <property type="entry name" value="Tetratricopeptide repeat domain"/>
    <property type="match status" value="1"/>
</dbReference>
<sequence length="77" mass="8830">MEHGRRALRSAREFGFREFECEALSCLGEAFFLLADTERAQQVFVEVGQMGERYQSIRYQARALEGLAHLSFARGEV</sequence>
<reference evidence="1" key="1">
    <citation type="submission" date="2021-04" db="EMBL/GenBank/DDBJ databases">
        <title>Saccharothrix algeriensis WGS.</title>
        <authorList>
            <person name="Stuskova K."/>
            <person name="Hakalova E."/>
            <person name="Tebbal A.B."/>
            <person name="Eichmeier A."/>
        </authorList>
    </citation>
    <scope>NUCLEOTIDE SEQUENCE</scope>
    <source>
        <strain evidence="1">NRRL B-24137</strain>
    </source>
</reference>
<dbReference type="InterPro" id="IPR011990">
    <property type="entry name" value="TPR-like_helical_dom_sf"/>
</dbReference>
<organism evidence="1 2">
    <name type="scientific">Saccharothrix algeriensis</name>
    <dbReference type="NCBI Taxonomy" id="173560"/>
    <lineage>
        <taxon>Bacteria</taxon>
        <taxon>Bacillati</taxon>
        <taxon>Actinomycetota</taxon>
        <taxon>Actinomycetes</taxon>
        <taxon>Pseudonocardiales</taxon>
        <taxon>Pseudonocardiaceae</taxon>
        <taxon>Saccharothrix</taxon>
    </lineage>
</organism>
<dbReference type="Proteomes" id="UP000671828">
    <property type="component" value="Chromosome"/>
</dbReference>
<feature type="non-terminal residue" evidence="1">
    <location>
        <position position="77"/>
    </location>
</feature>
<dbReference type="EMBL" id="CP072788">
    <property type="protein sequence ID" value="QTR04590.1"/>
    <property type="molecule type" value="Genomic_DNA"/>
</dbReference>
<evidence type="ECO:0000313" key="1">
    <source>
        <dbReference type="EMBL" id="QTR04590.1"/>
    </source>
</evidence>
<evidence type="ECO:0000313" key="2">
    <source>
        <dbReference type="Proteomes" id="UP000671828"/>
    </source>
</evidence>
<name>A0A8T8I2E3_9PSEU</name>
<protein>
    <submittedName>
        <fullName evidence="1">Uncharacterized protein</fullName>
    </submittedName>
</protein>
<gene>
    <name evidence="1" type="ORF">J7S33_06960</name>
</gene>